<evidence type="ECO:0000256" key="12">
    <source>
        <dbReference type="ARBA" id="ARBA00022824"/>
    </source>
</evidence>
<proteinExistence type="predicted"/>
<feature type="chain" id="PRO_5026059796" description="Carboxypeptidase Q" evidence="21">
    <location>
        <begin position="20"/>
        <end position="472"/>
    </location>
</feature>
<dbReference type="AlphaFoldDB" id="A0A6I6MN45"/>
<evidence type="ECO:0000256" key="2">
    <source>
        <dbReference type="ARBA" id="ARBA00004371"/>
    </source>
</evidence>
<keyword evidence="16" id="KW-0865">Zymogen</keyword>
<evidence type="ECO:0000256" key="21">
    <source>
        <dbReference type="SAM" id="SignalP"/>
    </source>
</evidence>
<comment type="subunit">
    <text evidence="19">Homodimer. The monomeric form is inactive while the homodimer is active.</text>
</comment>
<keyword evidence="23" id="KW-0031">Aminopeptidase</keyword>
<dbReference type="InterPro" id="IPR007484">
    <property type="entry name" value="Peptidase_M28"/>
</dbReference>
<evidence type="ECO:0000256" key="6">
    <source>
        <dbReference type="ARBA" id="ARBA00022525"/>
    </source>
</evidence>
<evidence type="ECO:0000256" key="15">
    <source>
        <dbReference type="ARBA" id="ARBA00023049"/>
    </source>
</evidence>
<evidence type="ECO:0000256" key="7">
    <source>
        <dbReference type="ARBA" id="ARBA00022645"/>
    </source>
</evidence>
<keyword evidence="17" id="KW-0325">Glycoprotein</keyword>
<evidence type="ECO:0000256" key="17">
    <source>
        <dbReference type="ARBA" id="ARBA00023180"/>
    </source>
</evidence>
<comment type="subcellular location">
    <subcellularLocation>
        <location evidence="1">Endoplasmic reticulum</location>
    </subcellularLocation>
    <subcellularLocation>
        <location evidence="3">Golgi apparatus</location>
    </subcellularLocation>
    <subcellularLocation>
        <location evidence="2">Lysosome</location>
    </subcellularLocation>
    <subcellularLocation>
        <location evidence="4">Secreted</location>
    </subcellularLocation>
</comment>
<dbReference type="EMBL" id="CP047045">
    <property type="protein sequence ID" value="QGZ96945.1"/>
    <property type="molecule type" value="Genomic_DNA"/>
</dbReference>
<sequence>MRNFAFGLAVLALASSANAQQAQPAPVVAPISAEQQRNVERLRNAALESDLAWDIVEGLVTDVGPRLAASEAEARAREWSAAMLRRQGFSNVRIEPFTMPFWDAVREEASIVSPSRQPMVIAALGGSAPTPEGGLEAEVIRFESLAALEAATSAQVQGRIVFIDERMTRTQDGSGYGPAVAKRGGCASRAQARGAAACIIRSVGTDTQRVAHQGGSVRQMPLGTSLPVAALSPADADVLGRLAQGGAVRVNLNIQVEVRDEAPSGNVIAEIRGRERPEEIVLLAAHLDSWDLGQGAVDDGAGVAIITAAAKLIRDLPRRPRRTIRILLAGAEENGVFGGREYGRVHGSETHVVAAESDFGAGRIYSVSTLFNEDALQYARAIQRQLAPLGVNLGNNTTGGGADVDAIRRTGAAIVDLNQDGSLYFDVHHTPNDTLDAIDPEALRQNVAAWAVFAYLVADSDWVLTPPAPPAE</sequence>
<keyword evidence="9" id="KW-0479">Metal-binding</keyword>
<evidence type="ECO:0000256" key="3">
    <source>
        <dbReference type="ARBA" id="ARBA00004555"/>
    </source>
</evidence>
<evidence type="ECO:0000256" key="8">
    <source>
        <dbReference type="ARBA" id="ARBA00022670"/>
    </source>
</evidence>
<keyword evidence="6" id="KW-0964">Secreted</keyword>
<organism evidence="23 24">
    <name type="scientific">Terricaulis silvestris</name>
    <dbReference type="NCBI Taxonomy" id="2686094"/>
    <lineage>
        <taxon>Bacteria</taxon>
        <taxon>Pseudomonadati</taxon>
        <taxon>Pseudomonadota</taxon>
        <taxon>Alphaproteobacteria</taxon>
        <taxon>Caulobacterales</taxon>
        <taxon>Caulobacteraceae</taxon>
        <taxon>Terricaulis</taxon>
    </lineage>
</organism>
<evidence type="ECO:0000256" key="1">
    <source>
        <dbReference type="ARBA" id="ARBA00004240"/>
    </source>
</evidence>
<name>A0A6I6MN45_9CAUL</name>
<dbReference type="InterPro" id="IPR039866">
    <property type="entry name" value="CPQ"/>
</dbReference>
<evidence type="ECO:0000313" key="23">
    <source>
        <dbReference type="EMBL" id="QGZ96945.1"/>
    </source>
</evidence>
<dbReference type="GO" id="GO:0006508">
    <property type="term" value="P:proteolysis"/>
    <property type="evidence" value="ECO:0007669"/>
    <property type="project" value="UniProtKB-KW"/>
</dbReference>
<protein>
    <recommendedName>
        <fullName evidence="5">Carboxypeptidase Q</fullName>
    </recommendedName>
    <alternativeName>
        <fullName evidence="20">Plasma glutamate carboxypeptidase</fullName>
    </alternativeName>
</protein>
<evidence type="ECO:0000259" key="22">
    <source>
        <dbReference type="Pfam" id="PF04389"/>
    </source>
</evidence>
<evidence type="ECO:0000256" key="14">
    <source>
        <dbReference type="ARBA" id="ARBA00023034"/>
    </source>
</evidence>
<dbReference type="KEGG" id="tsv:DSM104635_03810"/>
<evidence type="ECO:0000313" key="24">
    <source>
        <dbReference type="Proteomes" id="UP000431269"/>
    </source>
</evidence>
<gene>
    <name evidence="23" type="primary">ywaD</name>
    <name evidence="23" type="ORF">DSM104635_03810</name>
</gene>
<dbReference type="PANTHER" id="PTHR12053">
    <property type="entry name" value="PROTEASE FAMILY M28 PLASMA GLUTAMATE CARBOXYPEPTIDASE-RELATED"/>
    <property type="match status" value="1"/>
</dbReference>
<evidence type="ECO:0000256" key="5">
    <source>
        <dbReference type="ARBA" id="ARBA00014116"/>
    </source>
</evidence>
<keyword evidence="10 21" id="KW-0732">Signal</keyword>
<dbReference type="GO" id="GO:0004180">
    <property type="term" value="F:carboxypeptidase activity"/>
    <property type="evidence" value="ECO:0007669"/>
    <property type="project" value="UniProtKB-KW"/>
</dbReference>
<keyword evidence="8" id="KW-0645">Protease</keyword>
<evidence type="ECO:0000256" key="10">
    <source>
        <dbReference type="ARBA" id="ARBA00022729"/>
    </source>
</evidence>
<dbReference type="SUPFAM" id="SSF53187">
    <property type="entry name" value="Zn-dependent exopeptidases"/>
    <property type="match status" value="1"/>
</dbReference>
<evidence type="ECO:0000256" key="16">
    <source>
        <dbReference type="ARBA" id="ARBA00023145"/>
    </source>
</evidence>
<dbReference type="GO" id="GO:0070573">
    <property type="term" value="F:metallodipeptidase activity"/>
    <property type="evidence" value="ECO:0007669"/>
    <property type="project" value="InterPro"/>
</dbReference>
<keyword evidence="11 23" id="KW-0378">Hydrolase</keyword>
<keyword evidence="24" id="KW-1185">Reference proteome</keyword>
<evidence type="ECO:0000256" key="4">
    <source>
        <dbReference type="ARBA" id="ARBA00004613"/>
    </source>
</evidence>
<dbReference type="RefSeq" id="WP_158767731.1">
    <property type="nucleotide sequence ID" value="NZ_CP047045.1"/>
</dbReference>
<dbReference type="GO" id="GO:0005576">
    <property type="term" value="C:extracellular region"/>
    <property type="evidence" value="ECO:0007669"/>
    <property type="project" value="UniProtKB-SubCell"/>
</dbReference>
<evidence type="ECO:0000256" key="11">
    <source>
        <dbReference type="ARBA" id="ARBA00022801"/>
    </source>
</evidence>
<accession>A0A6I6MN45</accession>
<dbReference type="GO" id="GO:0004177">
    <property type="term" value="F:aminopeptidase activity"/>
    <property type="evidence" value="ECO:0007669"/>
    <property type="project" value="UniProtKB-KW"/>
</dbReference>
<dbReference type="Gene3D" id="3.40.630.10">
    <property type="entry name" value="Zn peptidases"/>
    <property type="match status" value="1"/>
</dbReference>
<dbReference type="Proteomes" id="UP000431269">
    <property type="component" value="Chromosome"/>
</dbReference>
<keyword evidence="18" id="KW-0458">Lysosome</keyword>
<evidence type="ECO:0000256" key="9">
    <source>
        <dbReference type="ARBA" id="ARBA00022723"/>
    </source>
</evidence>
<dbReference type="PANTHER" id="PTHR12053:SF3">
    <property type="entry name" value="CARBOXYPEPTIDASE Q"/>
    <property type="match status" value="1"/>
</dbReference>
<feature type="domain" description="Peptidase M28" evidence="22">
    <location>
        <begin position="266"/>
        <end position="452"/>
    </location>
</feature>
<evidence type="ECO:0000256" key="13">
    <source>
        <dbReference type="ARBA" id="ARBA00022833"/>
    </source>
</evidence>
<feature type="signal peptide" evidence="21">
    <location>
        <begin position="1"/>
        <end position="19"/>
    </location>
</feature>
<keyword evidence="13" id="KW-0862">Zinc</keyword>
<dbReference type="Gene3D" id="3.50.30.30">
    <property type="match status" value="1"/>
</dbReference>
<dbReference type="Pfam" id="PF04389">
    <property type="entry name" value="Peptidase_M28"/>
    <property type="match status" value="1"/>
</dbReference>
<keyword evidence="14" id="KW-0333">Golgi apparatus</keyword>
<keyword evidence="15" id="KW-0482">Metalloprotease</keyword>
<dbReference type="GO" id="GO:0046872">
    <property type="term" value="F:metal ion binding"/>
    <property type="evidence" value="ECO:0007669"/>
    <property type="project" value="UniProtKB-KW"/>
</dbReference>
<evidence type="ECO:0000256" key="19">
    <source>
        <dbReference type="ARBA" id="ARBA00025833"/>
    </source>
</evidence>
<evidence type="ECO:0000256" key="20">
    <source>
        <dbReference type="ARBA" id="ARBA00033328"/>
    </source>
</evidence>
<evidence type="ECO:0000256" key="18">
    <source>
        <dbReference type="ARBA" id="ARBA00023228"/>
    </source>
</evidence>
<keyword evidence="7" id="KW-0121">Carboxypeptidase</keyword>
<dbReference type="GO" id="GO:0005764">
    <property type="term" value="C:lysosome"/>
    <property type="evidence" value="ECO:0007669"/>
    <property type="project" value="UniProtKB-SubCell"/>
</dbReference>
<reference evidence="24" key="1">
    <citation type="submission" date="2019-12" db="EMBL/GenBank/DDBJ databases">
        <title>Complete genome of Terracaulis silvestris 0127_4.</title>
        <authorList>
            <person name="Vieira S."/>
            <person name="Riedel T."/>
            <person name="Sproer C."/>
            <person name="Pascual J."/>
            <person name="Boedeker C."/>
            <person name="Overmann J."/>
        </authorList>
    </citation>
    <scope>NUCLEOTIDE SEQUENCE [LARGE SCALE GENOMIC DNA]</scope>
    <source>
        <strain evidence="24">0127_4</strain>
    </source>
</reference>
<keyword evidence="12" id="KW-0256">Endoplasmic reticulum</keyword>